<dbReference type="Proteomes" id="UP000051845">
    <property type="component" value="Unassembled WGS sequence"/>
</dbReference>
<name>A0A0R2BCY7_SECCO</name>
<dbReference type="AlphaFoldDB" id="A0A0R2BCY7"/>
<gene>
    <name evidence="1" type="ORF">FC82_GL000187</name>
</gene>
<accession>A0A0R2BCY7</accession>
<evidence type="ECO:0000313" key="1">
    <source>
        <dbReference type="EMBL" id="KRM74427.1"/>
    </source>
</evidence>
<proteinExistence type="predicted"/>
<dbReference type="PATRIC" id="fig|1423733.4.peg.206"/>
<dbReference type="RefSeq" id="WP_054760510.1">
    <property type="nucleotide sequence ID" value="NZ_AYYR01000082.1"/>
</dbReference>
<evidence type="ECO:0000313" key="2">
    <source>
        <dbReference type="Proteomes" id="UP000051845"/>
    </source>
</evidence>
<reference evidence="1 2" key="1">
    <citation type="journal article" date="2015" name="Genome Announc.">
        <title>Expanding the biotechnology potential of lactobacilli through comparative genomics of 213 strains and associated genera.</title>
        <authorList>
            <person name="Sun Z."/>
            <person name="Harris H.M."/>
            <person name="McCann A."/>
            <person name="Guo C."/>
            <person name="Argimon S."/>
            <person name="Zhang W."/>
            <person name="Yang X."/>
            <person name="Jeffery I.B."/>
            <person name="Cooney J.C."/>
            <person name="Kagawa T.F."/>
            <person name="Liu W."/>
            <person name="Song Y."/>
            <person name="Salvetti E."/>
            <person name="Wrobel A."/>
            <person name="Rasinkangas P."/>
            <person name="Parkhill J."/>
            <person name="Rea M.C."/>
            <person name="O'Sullivan O."/>
            <person name="Ritari J."/>
            <person name="Douillard F.P."/>
            <person name="Paul Ross R."/>
            <person name="Yang R."/>
            <person name="Briner A.E."/>
            <person name="Felis G.E."/>
            <person name="de Vos W.M."/>
            <person name="Barrangou R."/>
            <person name="Klaenhammer T.R."/>
            <person name="Caufield P.W."/>
            <person name="Cui Y."/>
            <person name="Zhang H."/>
            <person name="O'Toole P.W."/>
        </authorList>
    </citation>
    <scope>NUCLEOTIDE SEQUENCE [LARGE SCALE GENOMIC DNA]</scope>
    <source>
        <strain evidence="1 2">DSM 20515</strain>
    </source>
</reference>
<sequence>MLKTMTIPALPVENLIIWRQLFRQFSNAPLPRNWDSAKDYLLNQGTVAEIIECDSQAEAQVAVVEDNERMALWRQEPDAFQLFGVKDVRRYILVIQ</sequence>
<protein>
    <submittedName>
        <fullName evidence="1">Uncharacterized protein</fullName>
    </submittedName>
</protein>
<comment type="caution">
    <text evidence="1">The sequence shown here is derived from an EMBL/GenBank/DDBJ whole genome shotgun (WGS) entry which is preliminary data.</text>
</comment>
<organism evidence="1 2">
    <name type="scientific">Secundilactobacillus collinoides DSM 20515 = JCM 1123</name>
    <dbReference type="NCBI Taxonomy" id="1423733"/>
    <lineage>
        <taxon>Bacteria</taxon>
        <taxon>Bacillati</taxon>
        <taxon>Bacillota</taxon>
        <taxon>Bacilli</taxon>
        <taxon>Lactobacillales</taxon>
        <taxon>Lactobacillaceae</taxon>
        <taxon>Secundilactobacillus</taxon>
    </lineage>
</organism>
<dbReference type="EMBL" id="AYYR01000082">
    <property type="protein sequence ID" value="KRM74427.1"/>
    <property type="molecule type" value="Genomic_DNA"/>
</dbReference>